<dbReference type="PANTHER" id="PTHR14716:SF0">
    <property type="entry name" value="CILIA- AND FLAGELLA-ASSOCIATED PROTEIN 69"/>
    <property type="match status" value="1"/>
</dbReference>
<dbReference type="PANTHER" id="PTHR14716">
    <property type="entry name" value="CILIA- AND FLAGELLA-ASSOCIATED PROTEIN 69"/>
    <property type="match status" value="1"/>
</dbReference>
<dbReference type="GO" id="GO:0097225">
    <property type="term" value="C:sperm midpiece"/>
    <property type="evidence" value="ECO:0007669"/>
    <property type="project" value="TreeGrafter"/>
</dbReference>
<sequence length="878" mass="101082">MSIKKLPPPSERCRPPDSNESLLKFYDLIQQEEGRKLIQRQLQLLEKFFSATQDSVMISDLKLISIVLRYLSLSVMNEKAYKEVLVKLLSLLKHVPKLSKSSDKLNHFDNLVHLFTSLGNILHILQDTTHRLLVLDIIDALLRTSDPACFERVPLNMRVQCLELSYLPECLTDLLIVVQPELIQQLLNIILRICVLSDHACWPMIIAGAHETLILRLTPCSATNIKTTSFTILDQTLQILWKLFSCTDKPEDWQHINPLPNAALTSLRYVLQELILTNKKFTISKDSRNSFVSFIMKCMHIFPTSDWISSGIVEDMVKLFLDEEESSFIITNDGEDFQLQKLTLFALTLFPKTDLTLEIMKKYNVAVALIQFLNPGMSSVSRKLWSSEQIWDLFESTLSTISDLFSLIHNCLIENGLINRLLLLLEIFCNTDLITLNIVQNLIHLVHIVTLSSVDQPYIKEALKITNITSLMFSLAEKLSVSMTTVSQNILTHCLCILVSLLQDDTELLETFSYQILERTISLCDHILKPSSNDFLLDNRLILVVGNFIWKMIVWHKNNSLQFIKSGYIYDILDILELSDISLATKHVYLSLLIDLCTNVECVPYLVTWRNTRNSESILPTLVKLWRNEEISFGVERTKHGCLADIERPLMGEEQHKLTKSLDLLKLKSSPAILDTVASVRPKVFALVQIMKHHNEDITVLCEDLYRLGHNRVSKEDQITLILIDAYLVLKMGEIWSECEQRNKNVTPLNKYILTTLTSRYRDWSVFVKNKQLKLLNKDEELKKEEDYYKLIKSCNLTSALEALREIIHITKTSNRQFLLKAKEKQRDAIKIVNQEVHSDVQITYPNAINITTVSSGREVIKKYNEKKNICSKNLKYC</sequence>
<dbReference type="GO" id="GO:1902093">
    <property type="term" value="P:positive regulation of flagellated sperm motility"/>
    <property type="evidence" value="ECO:0007669"/>
    <property type="project" value="TreeGrafter"/>
</dbReference>
<dbReference type="EMBL" id="GEDC01000610">
    <property type="protein sequence ID" value="JAS36688.1"/>
    <property type="molecule type" value="Transcribed_RNA"/>
</dbReference>
<reference evidence="2" key="1">
    <citation type="submission" date="2015-12" db="EMBL/GenBank/DDBJ databases">
        <title>De novo transcriptome assembly of four potential Pierce s Disease insect vectors from Arizona vineyards.</title>
        <authorList>
            <person name="Tassone E.E."/>
        </authorList>
    </citation>
    <scope>NUCLEOTIDE SEQUENCE</scope>
</reference>
<dbReference type="Pfam" id="PF21049">
    <property type="entry name" value="CFA69_ARM_rpt"/>
    <property type="match status" value="1"/>
</dbReference>
<gene>
    <name evidence="2" type="ORF">g.33525</name>
</gene>
<dbReference type="GO" id="GO:0097730">
    <property type="term" value="C:non-motile cilium"/>
    <property type="evidence" value="ECO:0007669"/>
    <property type="project" value="TreeGrafter"/>
</dbReference>
<name>A0A1B6EFI0_9HEMI</name>
<dbReference type="InterPro" id="IPR048732">
    <property type="entry name" value="CFA69"/>
</dbReference>
<evidence type="ECO:0000313" key="2">
    <source>
        <dbReference type="EMBL" id="JAS36688.1"/>
    </source>
</evidence>
<feature type="domain" description="Cilia- and flagella-associated protein 69 ARM repeats" evidence="1">
    <location>
        <begin position="22"/>
        <end position="738"/>
    </location>
</feature>
<protein>
    <recommendedName>
        <fullName evidence="1">Cilia- and flagella-associated protein 69 ARM repeats domain-containing protein</fullName>
    </recommendedName>
</protein>
<proteinExistence type="predicted"/>
<dbReference type="InterPro" id="IPR048733">
    <property type="entry name" value="CFA69_ARM_dom"/>
</dbReference>
<organism evidence="2">
    <name type="scientific">Clastoptera arizonana</name>
    <name type="common">Arizona spittle bug</name>
    <dbReference type="NCBI Taxonomy" id="38151"/>
    <lineage>
        <taxon>Eukaryota</taxon>
        <taxon>Metazoa</taxon>
        <taxon>Ecdysozoa</taxon>
        <taxon>Arthropoda</taxon>
        <taxon>Hexapoda</taxon>
        <taxon>Insecta</taxon>
        <taxon>Pterygota</taxon>
        <taxon>Neoptera</taxon>
        <taxon>Paraneoptera</taxon>
        <taxon>Hemiptera</taxon>
        <taxon>Auchenorrhyncha</taxon>
        <taxon>Cercopoidea</taxon>
        <taxon>Clastopteridae</taxon>
        <taxon>Clastoptera</taxon>
    </lineage>
</organism>
<dbReference type="AlphaFoldDB" id="A0A1B6EFI0"/>
<evidence type="ECO:0000259" key="1">
    <source>
        <dbReference type="Pfam" id="PF21049"/>
    </source>
</evidence>
<accession>A0A1B6EFI0</accession>